<feature type="signal peptide" evidence="1">
    <location>
        <begin position="1"/>
        <end position="22"/>
    </location>
</feature>
<gene>
    <name evidence="2" type="ORF">KHU32_02305</name>
</gene>
<dbReference type="EMBL" id="JAHCDA010000001">
    <property type="protein sequence ID" value="MBS7809751.1"/>
    <property type="molecule type" value="Genomic_DNA"/>
</dbReference>
<evidence type="ECO:0000256" key="1">
    <source>
        <dbReference type="SAM" id="SignalP"/>
    </source>
</evidence>
<dbReference type="RefSeq" id="WP_213668418.1">
    <property type="nucleotide sequence ID" value="NZ_JAHCDA010000001.1"/>
</dbReference>
<keyword evidence="1" id="KW-0732">Signal</keyword>
<dbReference type="InterPro" id="IPR007332">
    <property type="entry name" value="DUF411"/>
</dbReference>
<keyword evidence="3" id="KW-1185">Reference proteome</keyword>
<feature type="chain" id="PRO_5046189373" evidence="1">
    <location>
        <begin position="23"/>
        <end position="155"/>
    </location>
</feature>
<organism evidence="2 3">
    <name type="scientific">Roseococcus pinisoli</name>
    <dbReference type="NCBI Taxonomy" id="2835040"/>
    <lineage>
        <taxon>Bacteria</taxon>
        <taxon>Pseudomonadati</taxon>
        <taxon>Pseudomonadota</taxon>
        <taxon>Alphaproteobacteria</taxon>
        <taxon>Acetobacterales</taxon>
        <taxon>Roseomonadaceae</taxon>
        <taxon>Roseococcus</taxon>
    </lineage>
</organism>
<accession>A0ABS5Q7W1</accession>
<comment type="caution">
    <text evidence="2">The sequence shown here is derived from an EMBL/GenBank/DDBJ whole genome shotgun (WGS) entry which is preliminary data.</text>
</comment>
<evidence type="ECO:0000313" key="3">
    <source>
        <dbReference type="Proteomes" id="UP000766336"/>
    </source>
</evidence>
<proteinExistence type="predicted"/>
<reference evidence="2 3" key="1">
    <citation type="submission" date="2021-05" db="EMBL/GenBank/DDBJ databases">
        <title>Roseococcus sp. XZZS9, whole genome shotgun sequencing project.</title>
        <authorList>
            <person name="Zhao G."/>
            <person name="Shen L."/>
        </authorList>
    </citation>
    <scope>NUCLEOTIDE SEQUENCE [LARGE SCALE GENOMIC DNA]</scope>
    <source>
        <strain evidence="2 3">XZZS9</strain>
    </source>
</reference>
<evidence type="ECO:0000313" key="2">
    <source>
        <dbReference type="EMBL" id="MBS7809751.1"/>
    </source>
</evidence>
<name>A0ABS5Q7W1_9PROT</name>
<dbReference type="Proteomes" id="UP000766336">
    <property type="component" value="Unassembled WGS sequence"/>
</dbReference>
<dbReference type="Pfam" id="PF04214">
    <property type="entry name" value="DUF411"/>
    <property type="match status" value="1"/>
</dbReference>
<sequence length="155" mass="16240">MKRRHLMAAITAMAAGTAPAIAAGPLQLRVWRDPNCGCCTAWQEHMLGAGFQVEDNLVTSLAPTRRILGIPSDLASCHAGLVNGYALEGHVPAEAVLHLLSTRPAGVRGLAVPAMPIGSPGMEVPGTPDDTYDVIAFGNGGGRGVFMRFRGNQRV</sequence>
<protein>
    <submittedName>
        <fullName evidence="2">DUF411 domain-containing protein</fullName>
    </submittedName>
</protein>